<proteinExistence type="predicted"/>
<feature type="zinc finger region" description="TRAF-type" evidence="4">
    <location>
        <begin position="300"/>
        <end position="343"/>
    </location>
</feature>
<gene>
    <name evidence="7" type="ORF">TTHERM_000294938</name>
</gene>
<accession>W7XKQ5</accession>
<dbReference type="PANTHER" id="PTHR10315">
    <property type="entry name" value="E3 UBIQUITIN PROTEIN LIGASE SIAH"/>
    <property type="match status" value="1"/>
</dbReference>
<dbReference type="InterPro" id="IPR052088">
    <property type="entry name" value="E3_ubiquitin-ligase_SINA"/>
</dbReference>
<protein>
    <submittedName>
        <fullName evidence="7">Zinc finger, C3HC4 type (RING finger) protein</fullName>
    </submittedName>
</protein>
<evidence type="ECO:0000313" key="8">
    <source>
        <dbReference type="Proteomes" id="UP000009168"/>
    </source>
</evidence>
<evidence type="ECO:0000313" key="7">
    <source>
        <dbReference type="EMBL" id="EWS75119.1"/>
    </source>
</evidence>
<keyword evidence="8" id="KW-1185">Reference proteome</keyword>
<reference evidence="8" key="1">
    <citation type="journal article" date="2006" name="PLoS Biol.">
        <title>Macronuclear genome sequence of the ciliate Tetrahymena thermophila, a model eukaryote.</title>
        <authorList>
            <person name="Eisen J.A."/>
            <person name="Coyne R.S."/>
            <person name="Wu M."/>
            <person name="Wu D."/>
            <person name="Thiagarajan M."/>
            <person name="Wortman J.R."/>
            <person name="Badger J.H."/>
            <person name="Ren Q."/>
            <person name="Amedeo P."/>
            <person name="Jones K.M."/>
            <person name="Tallon L.J."/>
            <person name="Delcher A.L."/>
            <person name="Salzberg S.L."/>
            <person name="Silva J.C."/>
            <person name="Haas B.J."/>
            <person name="Majoros W.H."/>
            <person name="Farzad M."/>
            <person name="Carlton J.M."/>
            <person name="Smith R.K. Jr."/>
            <person name="Garg J."/>
            <person name="Pearlman R.E."/>
            <person name="Karrer K.M."/>
            <person name="Sun L."/>
            <person name="Manning G."/>
            <person name="Elde N.C."/>
            <person name="Turkewitz A.P."/>
            <person name="Asai D.J."/>
            <person name="Wilkes D.E."/>
            <person name="Wang Y."/>
            <person name="Cai H."/>
            <person name="Collins K."/>
            <person name="Stewart B.A."/>
            <person name="Lee S.R."/>
            <person name="Wilamowska K."/>
            <person name="Weinberg Z."/>
            <person name="Ruzzo W.L."/>
            <person name="Wloga D."/>
            <person name="Gaertig J."/>
            <person name="Frankel J."/>
            <person name="Tsao C.-C."/>
            <person name="Gorovsky M.A."/>
            <person name="Keeling P.J."/>
            <person name="Waller R.F."/>
            <person name="Patron N.J."/>
            <person name="Cherry J.M."/>
            <person name="Stover N.A."/>
            <person name="Krieger C.J."/>
            <person name="del Toro C."/>
            <person name="Ryder H.F."/>
            <person name="Williamson S.C."/>
            <person name="Barbeau R.A."/>
            <person name="Hamilton E.P."/>
            <person name="Orias E."/>
        </authorList>
    </citation>
    <scope>NUCLEOTIDE SEQUENCE [LARGE SCALE GENOMIC DNA]</scope>
    <source>
        <strain evidence="8">SB210</strain>
    </source>
</reference>
<dbReference type="GO" id="GO:0008270">
    <property type="term" value="F:zinc ion binding"/>
    <property type="evidence" value="ECO:0007669"/>
    <property type="project" value="UniProtKB-KW"/>
</dbReference>
<keyword evidence="2 4" id="KW-0863">Zinc-finger</keyword>
<dbReference type="GO" id="GO:0061630">
    <property type="term" value="F:ubiquitin protein ligase activity"/>
    <property type="evidence" value="ECO:0007669"/>
    <property type="project" value="TreeGrafter"/>
</dbReference>
<dbReference type="InParanoid" id="W7XKQ5"/>
<name>W7XKQ5_TETTS</name>
<dbReference type="InterPro" id="IPR001293">
    <property type="entry name" value="Znf_TRAF"/>
</dbReference>
<dbReference type="KEGG" id="tet:TTHERM_000294938"/>
<dbReference type="AlphaFoldDB" id="W7XKQ5"/>
<dbReference type="EMBL" id="GG662740">
    <property type="protein sequence ID" value="EWS75119.1"/>
    <property type="molecule type" value="Genomic_DNA"/>
</dbReference>
<dbReference type="STRING" id="312017.W7XKQ5"/>
<dbReference type="InterPro" id="IPR013083">
    <property type="entry name" value="Znf_RING/FYVE/PHD"/>
</dbReference>
<keyword evidence="1 4" id="KW-0479">Metal-binding</keyword>
<evidence type="ECO:0000256" key="2">
    <source>
        <dbReference type="ARBA" id="ARBA00022771"/>
    </source>
</evidence>
<evidence type="ECO:0000256" key="4">
    <source>
        <dbReference type="PROSITE-ProRule" id="PRU00207"/>
    </source>
</evidence>
<evidence type="ECO:0000256" key="1">
    <source>
        <dbReference type="ARBA" id="ARBA00022723"/>
    </source>
</evidence>
<dbReference type="GO" id="GO:0005737">
    <property type="term" value="C:cytoplasm"/>
    <property type="evidence" value="ECO:0007669"/>
    <property type="project" value="TreeGrafter"/>
</dbReference>
<feature type="domain" description="TRAF-type" evidence="6">
    <location>
        <begin position="300"/>
        <end position="343"/>
    </location>
</feature>
<dbReference type="GeneID" id="24438240"/>
<dbReference type="OrthoDB" id="9049620at2759"/>
<feature type="region of interest" description="Disordered" evidence="5">
    <location>
        <begin position="153"/>
        <end position="173"/>
    </location>
</feature>
<dbReference type="Gene3D" id="3.30.40.10">
    <property type="entry name" value="Zinc/RING finger domain, C3HC4 (zinc finger)"/>
    <property type="match status" value="2"/>
</dbReference>
<keyword evidence="3 4" id="KW-0862">Zinc</keyword>
<evidence type="ECO:0000256" key="3">
    <source>
        <dbReference type="ARBA" id="ARBA00022833"/>
    </source>
</evidence>
<dbReference type="PANTHER" id="PTHR10315:SF117">
    <property type="entry name" value="RING-TYPE E3 UBIQUITIN TRANSFERASE"/>
    <property type="match status" value="1"/>
</dbReference>
<dbReference type="SUPFAM" id="SSF57850">
    <property type="entry name" value="RING/U-box"/>
    <property type="match status" value="1"/>
</dbReference>
<dbReference type="PROSITE" id="PS50145">
    <property type="entry name" value="ZF_TRAF"/>
    <property type="match status" value="1"/>
</dbReference>
<evidence type="ECO:0000256" key="5">
    <source>
        <dbReference type="SAM" id="MobiDB-lite"/>
    </source>
</evidence>
<evidence type="ECO:0000259" key="6">
    <source>
        <dbReference type="PROSITE" id="PS50145"/>
    </source>
</evidence>
<sequence>MNTEEQKVSNESSKDITFGYFSEKDEEKKKLSSEQFIDQSILRSQVVEAKNELDVLTCPICMNILFKPISCSGCTQSFCKACINQWITPKPALRVNQSGSNSMPLNNNIANNNGESTNNIIQNIFNNNINIFREANNFNNPQNNIFNVAQNQSNNRRSSHEDDEDDDPFLFNSQPFPSQQAQVSQEQDTHANIISFQQQNQDRVAGGSQLMYHVQQQLQQGIQNQSQMQLQQIQQQQQQLQILSNNPNVLNRQTCPHCKQIFKGTNIPLVNKLLGSMKIKCFYNENGCPEILPYDSYEKHCLKCPYEGVKCDGCKEVIIKKNIDEHISTCKEINEKCEKCQFEQPRRVFFEAHTEMKCLQLQIVEKDKKSINLISKVDQLATEVQLLRLQLNTIQMGIPDNINNFSFQTVFTNNFKFLGNQAILEKDSFNEQKKKKDFLHFFLNRPFYVHSPVLQMFKIRIDKLQGNIIMGISDSQLQNSMDFMVNKQGDIKKKEKSENKYKQKDRAANFIIQEKNTILIKYIPFLYTVEFFNIDLNVSCRLDSSYILEFPHQFFFFYSLDHQSDQITFLSC</sequence>
<dbReference type="SUPFAM" id="SSF49599">
    <property type="entry name" value="TRAF domain-like"/>
    <property type="match status" value="1"/>
</dbReference>
<dbReference type="Proteomes" id="UP000009168">
    <property type="component" value="Unassembled WGS sequence"/>
</dbReference>
<organism evidence="7 8">
    <name type="scientific">Tetrahymena thermophila (strain SB210)</name>
    <dbReference type="NCBI Taxonomy" id="312017"/>
    <lineage>
        <taxon>Eukaryota</taxon>
        <taxon>Sar</taxon>
        <taxon>Alveolata</taxon>
        <taxon>Ciliophora</taxon>
        <taxon>Intramacronucleata</taxon>
        <taxon>Oligohymenophorea</taxon>
        <taxon>Hymenostomatida</taxon>
        <taxon>Tetrahymenina</taxon>
        <taxon>Tetrahymenidae</taxon>
        <taxon>Tetrahymena</taxon>
    </lineage>
</organism>
<dbReference type="RefSeq" id="XP_012652357.1">
    <property type="nucleotide sequence ID" value="XM_012796903.1"/>
</dbReference>